<name>M8AR78_AEGTA</name>
<reference evidence="2" key="1">
    <citation type="submission" date="2015-06" db="UniProtKB">
        <authorList>
            <consortium name="EnsemblPlants"/>
        </authorList>
    </citation>
    <scope>IDENTIFICATION</scope>
</reference>
<protein>
    <submittedName>
        <fullName evidence="2">Uncharacterized protein</fullName>
    </submittedName>
</protein>
<proteinExistence type="predicted"/>
<feature type="region of interest" description="Disordered" evidence="1">
    <location>
        <begin position="1"/>
        <end position="50"/>
    </location>
</feature>
<dbReference type="EnsemblPlants" id="EMT03919">
    <property type="protein sequence ID" value="EMT03919"/>
    <property type="gene ID" value="F775_42270"/>
</dbReference>
<feature type="compositionally biased region" description="Gly residues" evidence="1">
    <location>
        <begin position="1"/>
        <end position="15"/>
    </location>
</feature>
<organism evidence="2">
    <name type="scientific">Aegilops tauschii</name>
    <name type="common">Tausch's goatgrass</name>
    <name type="synonym">Aegilops squarrosa</name>
    <dbReference type="NCBI Taxonomy" id="37682"/>
    <lineage>
        <taxon>Eukaryota</taxon>
        <taxon>Viridiplantae</taxon>
        <taxon>Streptophyta</taxon>
        <taxon>Embryophyta</taxon>
        <taxon>Tracheophyta</taxon>
        <taxon>Spermatophyta</taxon>
        <taxon>Magnoliopsida</taxon>
        <taxon>Liliopsida</taxon>
        <taxon>Poales</taxon>
        <taxon>Poaceae</taxon>
        <taxon>BOP clade</taxon>
        <taxon>Pooideae</taxon>
        <taxon>Triticodae</taxon>
        <taxon>Triticeae</taxon>
        <taxon>Triticinae</taxon>
        <taxon>Aegilops</taxon>
    </lineage>
</organism>
<evidence type="ECO:0000256" key="1">
    <source>
        <dbReference type="SAM" id="MobiDB-lite"/>
    </source>
</evidence>
<sequence>MASGKMGGRAPGGGLALDPRGQVVAPSDGGAQDLDDTTDDYYYPEGAPYYVETADAGSQGSQAVMERGDQQSAKKPRLAAEPLLHAPVKQEIVVHQPAGDATEDLQDAAELTADGMAVDARRPVRHPNQRGDVACPRSGDTAPMAAKVLQLRSSDGKVLVAPAWDYRPTAAQALPLEMRVPSRALERVLQYWTKHNLAKATAKKLYLLE</sequence>
<evidence type="ECO:0000313" key="2">
    <source>
        <dbReference type="EnsemblPlants" id="EMT03919"/>
    </source>
</evidence>
<accession>M8AR78</accession>
<dbReference type="AlphaFoldDB" id="M8AR78"/>